<accession>A3IHP8</accession>
<sequence length="20" mass="2522">MVLPYEIDRFDVHLTIHYME</sequence>
<keyword evidence="2" id="KW-1185">Reference proteome</keyword>
<dbReference type="AlphaFoldDB" id="A3IHP8"/>
<reference evidence="1 2" key="1">
    <citation type="submission" date="2007-03" db="EMBL/GenBank/DDBJ databases">
        <authorList>
            <person name="Stal L."/>
            <person name="Ferriera S."/>
            <person name="Johnson J."/>
            <person name="Kravitz S."/>
            <person name="Beeson K."/>
            <person name="Sutton G."/>
            <person name="Rogers Y.-H."/>
            <person name="Friedman R."/>
            <person name="Frazier M."/>
            <person name="Venter J.C."/>
        </authorList>
    </citation>
    <scope>NUCLEOTIDE SEQUENCE [LARGE SCALE GENOMIC DNA]</scope>
    <source>
        <strain evidence="1 2">CCY0110</strain>
    </source>
</reference>
<dbReference type="EMBL" id="AAXW01000002">
    <property type="protein sequence ID" value="EAZ93330.1"/>
    <property type="molecule type" value="Genomic_DNA"/>
</dbReference>
<evidence type="ECO:0000313" key="1">
    <source>
        <dbReference type="EMBL" id="EAZ93330.1"/>
    </source>
</evidence>
<comment type="caution">
    <text evidence="1">The sequence shown here is derived from an EMBL/GenBank/DDBJ whole genome shotgun (WGS) entry which is preliminary data.</text>
</comment>
<protein>
    <submittedName>
        <fullName evidence="1">Uncharacterized protein</fullName>
    </submittedName>
</protein>
<dbReference type="Proteomes" id="UP000003781">
    <property type="component" value="Unassembled WGS sequence"/>
</dbReference>
<gene>
    <name evidence="1" type="ORF">CY0110_16082</name>
</gene>
<proteinExistence type="predicted"/>
<organism evidence="1 2">
    <name type="scientific">Crocosphaera chwakensis CCY0110</name>
    <dbReference type="NCBI Taxonomy" id="391612"/>
    <lineage>
        <taxon>Bacteria</taxon>
        <taxon>Bacillati</taxon>
        <taxon>Cyanobacteriota</taxon>
        <taxon>Cyanophyceae</taxon>
        <taxon>Oscillatoriophycideae</taxon>
        <taxon>Chroococcales</taxon>
        <taxon>Aphanothecaceae</taxon>
        <taxon>Crocosphaera</taxon>
        <taxon>Crocosphaera chwakensis</taxon>
    </lineage>
</organism>
<evidence type="ECO:0000313" key="2">
    <source>
        <dbReference type="Proteomes" id="UP000003781"/>
    </source>
</evidence>
<name>A3IHP8_9CHRO</name>